<gene>
    <name evidence="2" type="ORF">DI536_08585</name>
</gene>
<dbReference type="InterPro" id="IPR001078">
    <property type="entry name" value="2-oxoacid_DH_actylTfrase"/>
</dbReference>
<protein>
    <recommendedName>
        <fullName evidence="1">2-oxoacid dehydrogenase acyltransferase catalytic domain-containing protein</fullName>
    </recommendedName>
</protein>
<dbReference type="AlphaFoldDB" id="A0A2W5TVU6"/>
<dbReference type="Gene3D" id="3.30.559.10">
    <property type="entry name" value="Chloramphenicol acetyltransferase-like domain"/>
    <property type="match status" value="1"/>
</dbReference>
<dbReference type="Pfam" id="PF00198">
    <property type="entry name" value="2-oxoacid_dh"/>
    <property type="match status" value="1"/>
</dbReference>
<name>A0A2W5TVU6_9BACT</name>
<proteinExistence type="predicted"/>
<reference evidence="2 3" key="1">
    <citation type="submission" date="2017-08" db="EMBL/GenBank/DDBJ databases">
        <title>Infants hospitalized years apart are colonized by the same room-sourced microbial strains.</title>
        <authorList>
            <person name="Brooks B."/>
            <person name="Olm M.R."/>
            <person name="Firek B.A."/>
            <person name="Baker R."/>
            <person name="Thomas B.C."/>
            <person name="Morowitz M.J."/>
            <person name="Banfield J.F."/>
        </authorList>
    </citation>
    <scope>NUCLEOTIDE SEQUENCE [LARGE SCALE GENOMIC DNA]</scope>
    <source>
        <strain evidence="2">S2_003_000_R2_14</strain>
    </source>
</reference>
<evidence type="ECO:0000259" key="1">
    <source>
        <dbReference type="Pfam" id="PF00198"/>
    </source>
</evidence>
<evidence type="ECO:0000313" key="2">
    <source>
        <dbReference type="EMBL" id="PZR15495.1"/>
    </source>
</evidence>
<dbReference type="Proteomes" id="UP000249061">
    <property type="component" value="Unassembled WGS sequence"/>
</dbReference>
<dbReference type="SUPFAM" id="SSF52777">
    <property type="entry name" value="CoA-dependent acyltransferases"/>
    <property type="match status" value="1"/>
</dbReference>
<dbReference type="InterPro" id="IPR023213">
    <property type="entry name" value="CAT-like_dom_sf"/>
</dbReference>
<organism evidence="2 3">
    <name type="scientific">Archangium gephyra</name>
    <dbReference type="NCBI Taxonomy" id="48"/>
    <lineage>
        <taxon>Bacteria</taxon>
        <taxon>Pseudomonadati</taxon>
        <taxon>Myxococcota</taxon>
        <taxon>Myxococcia</taxon>
        <taxon>Myxococcales</taxon>
        <taxon>Cystobacterineae</taxon>
        <taxon>Archangiaceae</taxon>
        <taxon>Archangium</taxon>
    </lineage>
</organism>
<accession>A0A2W5TVU6</accession>
<dbReference type="GO" id="GO:0016746">
    <property type="term" value="F:acyltransferase activity"/>
    <property type="evidence" value="ECO:0007669"/>
    <property type="project" value="InterPro"/>
</dbReference>
<feature type="domain" description="2-oxoacid dehydrogenase acyltransferase catalytic" evidence="1">
    <location>
        <begin position="113"/>
        <end position="191"/>
    </location>
</feature>
<dbReference type="EMBL" id="QFQP01000005">
    <property type="protein sequence ID" value="PZR15495.1"/>
    <property type="molecule type" value="Genomic_DNA"/>
</dbReference>
<evidence type="ECO:0000313" key="3">
    <source>
        <dbReference type="Proteomes" id="UP000249061"/>
    </source>
</evidence>
<comment type="caution">
    <text evidence="2">The sequence shown here is derived from an EMBL/GenBank/DDBJ whole genome shotgun (WGS) entry which is preliminary data.</text>
</comment>
<sequence>MPVAGDCKSFRPAEFEGRHAQQLMRPFTVPIAEWFQRHARIAVVTRRKHGAVHRPAHRRKSSCTSPPLCTGNFGHFALRTVAALTLCMLTTRPDGVQVKHLSATRALMPLLMEKRSESTVFFEQTLDVTDTQRFVDAYNAQHPEDRITVFHVFMWAVGRALHERPRLNRFTSGGRIWQRKGVHLSFAAKKKKLDDAAALVTIKREVPQHACIADVARLLNADIRTGRSSRQRPEDREVALATRLPVFATKLALKLMRWADAWNLLPASTLAHDPLYTSMFVANLGSVGLEAAYHHLYEWGNCPFFAALGKTREEHGRLKVLVRYSFDERIDDGLSCAHSLQLVKDYVEAPLRHDSGSLHLRVA</sequence>